<dbReference type="InterPro" id="IPR007139">
    <property type="entry name" value="DUF349"/>
</dbReference>
<dbReference type="EMBL" id="JBHRSW010000005">
    <property type="protein sequence ID" value="MFC3120486.1"/>
    <property type="molecule type" value="Genomic_DNA"/>
</dbReference>
<keyword evidence="3" id="KW-1185">Reference proteome</keyword>
<keyword evidence="1" id="KW-0175">Coiled coil</keyword>
<evidence type="ECO:0000256" key="1">
    <source>
        <dbReference type="SAM" id="Coils"/>
    </source>
</evidence>
<proteinExistence type="predicted"/>
<dbReference type="RefSeq" id="WP_376918627.1">
    <property type="nucleotide sequence ID" value="NZ_JBHRSW010000005.1"/>
</dbReference>
<sequence>MIFKQLFLPNYKHKSPEKRKEAVAQVVEVNETNKQWLHELAFNDEDLSVKLAALEKLDQFTMWLKTYESKGNDVLVSKAKVVATRMLEDQAYVSDSLFEDFVAQARHPEIIKRMLGDSKRLASNSSLYLETLFKFASKHEIQRFYRESASEAQQLLIVERFEDEKELKRLRKNANAQTVVDIVDAKLLEIERRSQIPQALIQGTTLINSQLLALIESRDYPYVEEKKRKLVEEFNGLKSQFEYLSERQSAEIAEKFLSLKEKIDKHLVALKPEFEQQLVLKENTELLSELKQQIEDIATQVDFLLNADSENDVNIQSDLLSHSLADANNTHERLSVRISENSTPAHRQCLKVLAERIEEYNGKLAGLSEAVKQNHALKIKLEVIKQAWDEFTQGNLSDEAISEEFERAKSYFKNASKMSSELQGEWRRVKQNIKAHFDEKKEQNSKLLKRCFSKLNVVQALIKEGKLKAAISTFAYADSLFQSIPQAGRSLQNKYADVAAQINEFKDWQSYVAAPKKPELLAEVESLISDKALEPAARANKIKQLRADWNSLGRLNNTEDDALNTQFDEKLEIAFAPCREYYAALEAERLENANKAKAILAEIESLHTEQDIHILAKALPALANQFHKIKALNQADRVALGKSFKALSAPLYGKLDTFYEENRQAKQKLVDTAKELSGVEDLHDAANKAKDLQQRWKHIGFAGKQHDSVLWQSFRQANDSIFGQLTEEKDKLSQQAEREFKEHLSNIEALRQHIEEEDSVSQLNEYKATISGMYVDNKLLKRGLFKQFSEKKSDTISELENRITYLNSANAQGTFTQILAFLKAWKSEEDITSIAPLPSKVRNAIEGKYLKHDFYEGLSREHVFYTMLLLLPDEIEVDKSLQLKVMAAKLEGQQGLEPKDAWLSWISFGPLQDQDTALLEQYKPILLRNLSLL</sequence>
<protein>
    <submittedName>
        <fullName evidence="2">DUF349 domain-containing protein</fullName>
    </submittedName>
</protein>
<dbReference type="Proteomes" id="UP001595478">
    <property type="component" value="Unassembled WGS sequence"/>
</dbReference>
<feature type="coiled-coil region" evidence="1">
    <location>
        <begin position="722"/>
        <end position="753"/>
    </location>
</feature>
<gene>
    <name evidence="2" type="ORF">ACFOHL_02525</name>
</gene>
<accession>A0ABV7FML6</accession>
<organism evidence="2 3">
    <name type="scientific">Agaribacter flavus</name>
    <dbReference type="NCBI Taxonomy" id="1902781"/>
    <lineage>
        <taxon>Bacteria</taxon>
        <taxon>Pseudomonadati</taxon>
        <taxon>Pseudomonadota</taxon>
        <taxon>Gammaproteobacteria</taxon>
        <taxon>Alteromonadales</taxon>
        <taxon>Alteromonadaceae</taxon>
        <taxon>Agaribacter</taxon>
    </lineage>
</organism>
<evidence type="ECO:0000313" key="2">
    <source>
        <dbReference type="EMBL" id="MFC3120486.1"/>
    </source>
</evidence>
<comment type="caution">
    <text evidence="2">The sequence shown here is derived from an EMBL/GenBank/DDBJ whole genome shotgun (WGS) entry which is preliminary data.</text>
</comment>
<feature type="coiled-coil region" evidence="1">
    <location>
        <begin position="280"/>
        <end position="307"/>
    </location>
</feature>
<name>A0ABV7FML6_9ALTE</name>
<evidence type="ECO:0000313" key="3">
    <source>
        <dbReference type="Proteomes" id="UP001595478"/>
    </source>
</evidence>
<dbReference type="Pfam" id="PF03993">
    <property type="entry name" value="DUF349"/>
    <property type="match status" value="2"/>
</dbReference>
<reference evidence="3" key="1">
    <citation type="journal article" date="2019" name="Int. J. Syst. Evol. Microbiol.">
        <title>The Global Catalogue of Microorganisms (GCM) 10K type strain sequencing project: providing services to taxonomists for standard genome sequencing and annotation.</title>
        <authorList>
            <consortium name="The Broad Institute Genomics Platform"/>
            <consortium name="The Broad Institute Genome Sequencing Center for Infectious Disease"/>
            <person name="Wu L."/>
            <person name="Ma J."/>
        </authorList>
    </citation>
    <scope>NUCLEOTIDE SEQUENCE [LARGE SCALE GENOMIC DNA]</scope>
    <source>
        <strain evidence="3">KCTC 52473</strain>
    </source>
</reference>